<accession>A0A6N6VRX7</accession>
<protein>
    <submittedName>
        <fullName evidence="1">Uncharacterized protein</fullName>
    </submittedName>
</protein>
<reference evidence="1 2" key="1">
    <citation type="submission" date="2019-10" db="EMBL/GenBank/DDBJ databases">
        <title>New species of Slilvanegrellaceae.</title>
        <authorList>
            <person name="Pitt A."/>
            <person name="Hahn M.W."/>
        </authorList>
    </citation>
    <scope>NUCLEOTIDE SEQUENCE [LARGE SCALE GENOMIC DNA]</scope>
    <source>
        <strain evidence="1 2">SP-Ram-0.45-NSY-1</strain>
    </source>
</reference>
<name>A0A6N6VRX7_9BACT</name>
<comment type="caution">
    <text evidence="1">The sequence shown here is derived from an EMBL/GenBank/DDBJ whole genome shotgun (WGS) entry which is preliminary data.</text>
</comment>
<dbReference type="AlphaFoldDB" id="A0A6N6VRX7"/>
<proteinExistence type="predicted"/>
<dbReference type="EMBL" id="WFLM01000004">
    <property type="protein sequence ID" value="KAB8037758.1"/>
    <property type="molecule type" value="Genomic_DNA"/>
</dbReference>
<evidence type="ECO:0000313" key="1">
    <source>
        <dbReference type="EMBL" id="KAB8037758.1"/>
    </source>
</evidence>
<gene>
    <name evidence="1" type="ORF">GCL60_11330</name>
</gene>
<sequence length="84" mass="9859">MYYIESNETEKSSSSKTTKIERASSNYFPICGTSIDNEQCCKNFMNESAQFTVRNRKELQKNQYVRRINITAQFHNDLLRPPIT</sequence>
<organism evidence="1 2">
    <name type="scientific">Silvanigrella paludirubra</name>
    <dbReference type="NCBI Taxonomy" id="2499159"/>
    <lineage>
        <taxon>Bacteria</taxon>
        <taxon>Pseudomonadati</taxon>
        <taxon>Bdellovibrionota</taxon>
        <taxon>Oligoflexia</taxon>
        <taxon>Silvanigrellales</taxon>
        <taxon>Silvanigrellaceae</taxon>
        <taxon>Silvanigrella</taxon>
    </lineage>
</organism>
<evidence type="ECO:0000313" key="2">
    <source>
        <dbReference type="Proteomes" id="UP000437748"/>
    </source>
</evidence>
<dbReference type="Proteomes" id="UP000437748">
    <property type="component" value="Unassembled WGS sequence"/>
</dbReference>
<dbReference type="RefSeq" id="WP_153420835.1">
    <property type="nucleotide sequence ID" value="NZ_WFLM01000004.1"/>
</dbReference>
<keyword evidence="2" id="KW-1185">Reference proteome</keyword>